<organism evidence="1 2">
    <name type="scientific">Nicotiana tabacum</name>
    <name type="common">Common tobacco</name>
    <dbReference type="NCBI Taxonomy" id="4097"/>
    <lineage>
        <taxon>Eukaryota</taxon>
        <taxon>Viridiplantae</taxon>
        <taxon>Streptophyta</taxon>
        <taxon>Embryophyta</taxon>
        <taxon>Tracheophyta</taxon>
        <taxon>Spermatophyta</taxon>
        <taxon>Magnoliopsida</taxon>
        <taxon>eudicotyledons</taxon>
        <taxon>Gunneridae</taxon>
        <taxon>Pentapetalae</taxon>
        <taxon>asterids</taxon>
        <taxon>lamiids</taxon>
        <taxon>Solanales</taxon>
        <taxon>Solanaceae</taxon>
        <taxon>Nicotianoideae</taxon>
        <taxon>Nicotianeae</taxon>
        <taxon>Nicotiana</taxon>
    </lineage>
</organism>
<sequence>MKVNDQTQISHVKIIPMATENRKLHIAMLPWLAFGHILPYLELAKHIALKGHKISFISTPRNIDRLPKLPSHISPFIRFVKIPLQPVENLPKDAEATTDLPYDKVQYLKIAYDAMRDSIHHFLQTNKPDWIFFDFAAYWAGPIATELNISSAFFSIMIAAVLGFLGPAPVLISGYGTLDEPEVLTASPKWVNFPTTVAFRLYEVLRMKDNSFTGNMSEASDIYRFGAGIKSCDVLLNRSCSEFEPEWLHLVEQIHRKPVFPVGQLSPLTIDNCDDESNGVWTGGSTIKQWLDSQEKGSVIYVAFGSEAKPSQEELTEIAHGLELSGLPFFWVLRKQRGEFDTDLIELPEGFEERTNDRGMVCTGWAPQLKILSHDSVGGFLTHSGWSSVVEALSYEKALILLPFLSDQGLNARLLEEKKMAYSIPRDEREGTFTRDSVANSLSLVMLEEGGKVYRENAKNMRELFADKGKQEKYVDNLMKYMQKHREIEKENGDITPSKES</sequence>
<accession>A0AC58SI25</accession>
<protein>
    <submittedName>
        <fullName evidence="2">UDP-glycosyltransferase 91A1-like</fullName>
    </submittedName>
</protein>
<name>A0AC58SI25_TOBAC</name>
<reference evidence="1" key="1">
    <citation type="journal article" date="2014" name="Nat. Commun.">
        <title>The tobacco genome sequence and its comparison with those of tomato and potato.</title>
        <authorList>
            <person name="Sierro N."/>
            <person name="Battey J.N."/>
            <person name="Ouadi S."/>
            <person name="Bakaher N."/>
            <person name="Bovet L."/>
            <person name="Willig A."/>
            <person name="Goepfert S."/>
            <person name="Peitsch M.C."/>
            <person name="Ivanov N.V."/>
        </authorList>
    </citation>
    <scope>NUCLEOTIDE SEQUENCE [LARGE SCALE GENOMIC DNA]</scope>
</reference>
<reference evidence="2" key="2">
    <citation type="submission" date="2025-08" db="UniProtKB">
        <authorList>
            <consortium name="RefSeq"/>
        </authorList>
    </citation>
    <scope>IDENTIFICATION</scope>
    <source>
        <tissue evidence="2">Leaf</tissue>
    </source>
</reference>
<evidence type="ECO:0000313" key="2">
    <source>
        <dbReference type="RefSeq" id="XP_075084618.1"/>
    </source>
</evidence>
<dbReference type="RefSeq" id="XP_075084618.1">
    <property type="nucleotide sequence ID" value="XM_075228517.1"/>
</dbReference>
<gene>
    <name evidence="2" type="primary">LOC107809130</name>
</gene>
<evidence type="ECO:0000313" key="1">
    <source>
        <dbReference type="Proteomes" id="UP000790787"/>
    </source>
</evidence>
<keyword evidence="1" id="KW-1185">Reference proteome</keyword>
<proteinExistence type="predicted"/>
<dbReference type="Proteomes" id="UP000790787">
    <property type="component" value="Chromosome 13"/>
</dbReference>